<keyword evidence="8 13" id="KW-0798">TonB box</keyword>
<evidence type="ECO:0000256" key="10">
    <source>
        <dbReference type="ARBA" id="ARBA00023170"/>
    </source>
</evidence>
<keyword evidence="6 15" id="KW-0732">Signal</keyword>
<dbReference type="Gene3D" id="2.170.130.10">
    <property type="entry name" value="TonB-dependent receptor, plug domain"/>
    <property type="match status" value="1"/>
</dbReference>
<evidence type="ECO:0000259" key="16">
    <source>
        <dbReference type="Pfam" id="PF00593"/>
    </source>
</evidence>
<evidence type="ECO:0000256" key="6">
    <source>
        <dbReference type="ARBA" id="ARBA00022729"/>
    </source>
</evidence>
<reference evidence="18 19" key="1">
    <citation type="submission" date="2020-08" db="EMBL/GenBank/DDBJ databases">
        <title>A Genomic Blueprint of the Chicken Gut Microbiome.</title>
        <authorList>
            <person name="Gilroy R."/>
            <person name="Ravi A."/>
            <person name="Getino M."/>
            <person name="Pursley I."/>
            <person name="Horton D.L."/>
            <person name="Alikhan N.-F."/>
            <person name="Baker D."/>
            <person name="Gharbi K."/>
            <person name="Hall N."/>
            <person name="Watson M."/>
            <person name="Adriaenssens E.M."/>
            <person name="Foster-Nyarko E."/>
            <person name="Jarju S."/>
            <person name="Secka A."/>
            <person name="Antonio M."/>
            <person name="Oren A."/>
            <person name="Chaudhuri R."/>
            <person name="La Ragione R.M."/>
            <person name="Hildebrand F."/>
            <person name="Pallen M.J."/>
        </authorList>
    </citation>
    <scope>NUCLEOTIDE SEQUENCE [LARGE SCALE GENOMIC DNA]</scope>
    <source>
        <strain evidence="18 19">Sa2CVA6</strain>
    </source>
</reference>
<name>A0ABR8SC86_9BURK</name>
<dbReference type="SUPFAM" id="SSF56935">
    <property type="entry name" value="Porins"/>
    <property type="match status" value="1"/>
</dbReference>
<dbReference type="InterPro" id="IPR012910">
    <property type="entry name" value="Plug_dom"/>
</dbReference>
<dbReference type="Pfam" id="PF07715">
    <property type="entry name" value="Plug"/>
    <property type="match status" value="1"/>
</dbReference>
<evidence type="ECO:0000256" key="12">
    <source>
        <dbReference type="PROSITE-ProRule" id="PRU01360"/>
    </source>
</evidence>
<dbReference type="InterPro" id="IPR000531">
    <property type="entry name" value="Beta-barrel_TonB"/>
</dbReference>
<feature type="domain" description="TonB-dependent receptor-like beta-barrel" evidence="16">
    <location>
        <begin position="227"/>
        <end position="654"/>
    </location>
</feature>
<feature type="signal peptide" evidence="15">
    <location>
        <begin position="1"/>
        <end position="31"/>
    </location>
</feature>
<dbReference type="PROSITE" id="PS00430">
    <property type="entry name" value="TONB_DEPENDENT_REC_1"/>
    <property type="match status" value="1"/>
</dbReference>
<feature type="short sequence motif" description="TonB box" evidence="13">
    <location>
        <begin position="41"/>
        <end position="47"/>
    </location>
</feature>
<evidence type="ECO:0000256" key="15">
    <source>
        <dbReference type="SAM" id="SignalP"/>
    </source>
</evidence>
<evidence type="ECO:0000313" key="18">
    <source>
        <dbReference type="EMBL" id="MBD7961063.1"/>
    </source>
</evidence>
<evidence type="ECO:0000313" key="19">
    <source>
        <dbReference type="Proteomes" id="UP000634919"/>
    </source>
</evidence>
<keyword evidence="9 12" id="KW-0472">Membrane</keyword>
<keyword evidence="10 18" id="KW-0675">Receptor</keyword>
<keyword evidence="7" id="KW-0406">Ion transport</keyword>
<dbReference type="Proteomes" id="UP000634919">
    <property type="component" value="Unassembled WGS sequence"/>
</dbReference>
<evidence type="ECO:0000256" key="5">
    <source>
        <dbReference type="ARBA" id="ARBA00022692"/>
    </source>
</evidence>
<dbReference type="Pfam" id="PF00593">
    <property type="entry name" value="TonB_dep_Rec_b-barrel"/>
    <property type="match status" value="1"/>
</dbReference>
<evidence type="ECO:0000256" key="2">
    <source>
        <dbReference type="ARBA" id="ARBA00009810"/>
    </source>
</evidence>
<sequence length="690" mass="75507">MTTNFQHAVSAAPFRWATTALLVACATSAWSQQEQTTQMDTIVVTASGVQQHIKDAPASISVLTQEDIKKGNYESVADAVRSVQGVSLVGDNPNTSDIVIRGLPGEYTLILIDGQRQNTRETMNRGTSGIQSNLLPPLSAIERIEVIRGPMSSLYGSEAMGGVINIITKKVPSRWGGSVAGAMTLQSDDDYGNSRNGEFWLGGPIQSDVLGLQIWGKSENRSEAGNFYPSADTAYGRKNQNLGVKLTARPDSRQEIVLDMGTERTTTETTPGRSTLPTIAWKKVRHTRNHYGISHTGRWDFGQSKLALYTEEGELEDWPKAALYSNRKVNNTTLDGNVSLPFEKHVLRVGGQVLRTSLKGISNEASVAGFPTNTDKVSLTNYALFAEDDWLITEQFTLTGGVRMDHDERHGTHWSPRLYGVYHASDALTFRGGITSGFKAPTIRQSTAGYCMSTGGNSGIRGPLCGNPDLKPETSLTQEFGLSYEWAPASTLTATVFNTKFKNKVVSFDSGLPSPVPPLANHLFVYDNVDEVKIRGLEMGVKMPLARNLRLDASYTYTQSRRQGGTETAFDGTSLDGLPLEKTPKHMLHAQLDWQTSSTLNTFARLNYSGKAMYAGFRNGASVTREREGSATLDLGGNYSLNKTTTLRFSVLNVTDRKVPVDVRTRTTGLDGNWMADEGRRLWLGVNAEF</sequence>
<evidence type="ECO:0000256" key="11">
    <source>
        <dbReference type="ARBA" id="ARBA00023237"/>
    </source>
</evidence>
<keyword evidence="11 12" id="KW-0998">Cell outer membrane</keyword>
<dbReference type="PANTHER" id="PTHR30069:SF53">
    <property type="entry name" value="COLICIN I RECEPTOR-RELATED"/>
    <property type="match status" value="1"/>
</dbReference>
<dbReference type="InterPro" id="IPR037066">
    <property type="entry name" value="Plug_dom_sf"/>
</dbReference>
<accession>A0ABR8SC86</accession>
<dbReference type="InterPro" id="IPR010916">
    <property type="entry name" value="TonB_box_CS"/>
</dbReference>
<dbReference type="CDD" id="cd01347">
    <property type="entry name" value="ligand_gated_channel"/>
    <property type="match status" value="1"/>
</dbReference>
<protein>
    <submittedName>
        <fullName evidence="18">TonB-dependent receptor</fullName>
    </submittedName>
</protein>
<keyword evidence="4 12" id="KW-1134">Transmembrane beta strand</keyword>
<dbReference type="InterPro" id="IPR039426">
    <property type="entry name" value="TonB-dep_rcpt-like"/>
</dbReference>
<gene>
    <name evidence="18" type="ORF">H9646_11245</name>
</gene>
<organism evidence="18 19">
    <name type="scientific">Comamonas avium</name>
    <dbReference type="NCBI Taxonomy" id="2762231"/>
    <lineage>
        <taxon>Bacteria</taxon>
        <taxon>Pseudomonadati</taxon>
        <taxon>Pseudomonadota</taxon>
        <taxon>Betaproteobacteria</taxon>
        <taxon>Burkholderiales</taxon>
        <taxon>Comamonadaceae</taxon>
        <taxon>Comamonas</taxon>
    </lineage>
</organism>
<evidence type="ECO:0000256" key="8">
    <source>
        <dbReference type="ARBA" id="ARBA00023077"/>
    </source>
</evidence>
<dbReference type="PROSITE" id="PS52016">
    <property type="entry name" value="TONB_DEPENDENT_REC_3"/>
    <property type="match status" value="1"/>
</dbReference>
<evidence type="ECO:0000256" key="4">
    <source>
        <dbReference type="ARBA" id="ARBA00022452"/>
    </source>
</evidence>
<comment type="similarity">
    <text evidence="2 12 14">Belongs to the TonB-dependent receptor family.</text>
</comment>
<comment type="caution">
    <text evidence="18">The sequence shown here is derived from an EMBL/GenBank/DDBJ whole genome shotgun (WGS) entry which is preliminary data.</text>
</comment>
<dbReference type="Gene3D" id="2.40.170.20">
    <property type="entry name" value="TonB-dependent receptor, beta-barrel domain"/>
    <property type="match status" value="1"/>
</dbReference>
<proteinExistence type="inferred from homology"/>
<evidence type="ECO:0000256" key="7">
    <source>
        <dbReference type="ARBA" id="ARBA00023065"/>
    </source>
</evidence>
<evidence type="ECO:0000256" key="1">
    <source>
        <dbReference type="ARBA" id="ARBA00004571"/>
    </source>
</evidence>
<keyword evidence="5 12" id="KW-0812">Transmembrane</keyword>
<evidence type="ECO:0000259" key="17">
    <source>
        <dbReference type="Pfam" id="PF07715"/>
    </source>
</evidence>
<evidence type="ECO:0000256" key="9">
    <source>
        <dbReference type="ARBA" id="ARBA00023136"/>
    </source>
</evidence>
<dbReference type="EMBL" id="JACSQK010000005">
    <property type="protein sequence ID" value="MBD7961063.1"/>
    <property type="molecule type" value="Genomic_DNA"/>
</dbReference>
<keyword evidence="19" id="KW-1185">Reference proteome</keyword>
<dbReference type="InterPro" id="IPR036942">
    <property type="entry name" value="Beta-barrel_TonB_sf"/>
</dbReference>
<keyword evidence="3 12" id="KW-0813">Transport</keyword>
<feature type="domain" description="TonB-dependent receptor plug" evidence="17">
    <location>
        <begin position="54"/>
        <end position="163"/>
    </location>
</feature>
<evidence type="ECO:0000256" key="13">
    <source>
        <dbReference type="PROSITE-ProRule" id="PRU10143"/>
    </source>
</evidence>
<dbReference type="PANTHER" id="PTHR30069">
    <property type="entry name" value="TONB-DEPENDENT OUTER MEMBRANE RECEPTOR"/>
    <property type="match status" value="1"/>
</dbReference>
<feature type="chain" id="PRO_5047249304" evidence="15">
    <location>
        <begin position="32"/>
        <end position="690"/>
    </location>
</feature>
<evidence type="ECO:0000256" key="14">
    <source>
        <dbReference type="RuleBase" id="RU003357"/>
    </source>
</evidence>
<evidence type="ECO:0000256" key="3">
    <source>
        <dbReference type="ARBA" id="ARBA00022448"/>
    </source>
</evidence>
<dbReference type="RefSeq" id="WP_191723458.1">
    <property type="nucleotide sequence ID" value="NZ_JACSQK010000005.1"/>
</dbReference>
<comment type="subcellular location">
    <subcellularLocation>
        <location evidence="1 12">Cell outer membrane</location>
        <topology evidence="1 12">Multi-pass membrane protein</topology>
    </subcellularLocation>
</comment>